<organism evidence="2 3">
    <name type="scientific">Rhododendron simsii</name>
    <name type="common">Sims's rhododendron</name>
    <dbReference type="NCBI Taxonomy" id="118357"/>
    <lineage>
        <taxon>Eukaryota</taxon>
        <taxon>Viridiplantae</taxon>
        <taxon>Streptophyta</taxon>
        <taxon>Embryophyta</taxon>
        <taxon>Tracheophyta</taxon>
        <taxon>Spermatophyta</taxon>
        <taxon>Magnoliopsida</taxon>
        <taxon>eudicotyledons</taxon>
        <taxon>Gunneridae</taxon>
        <taxon>Pentapetalae</taxon>
        <taxon>asterids</taxon>
        <taxon>Ericales</taxon>
        <taxon>Ericaceae</taxon>
        <taxon>Ericoideae</taxon>
        <taxon>Rhodoreae</taxon>
        <taxon>Rhododendron</taxon>
    </lineage>
</organism>
<name>A0A834GSA0_RHOSS</name>
<dbReference type="InterPro" id="IPR036514">
    <property type="entry name" value="SGNH_hydro_sf"/>
</dbReference>
<dbReference type="InterPro" id="IPR008265">
    <property type="entry name" value="Lipase_GDSL_AS"/>
</dbReference>
<comment type="caution">
    <text evidence="2">The sequence shown here is derived from an EMBL/GenBank/DDBJ whole genome shotgun (WGS) entry which is preliminary data.</text>
</comment>
<dbReference type="PROSITE" id="PS51257">
    <property type="entry name" value="PROKAR_LIPOPROTEIN"/>
    <property type="match status" value="1"/>
</dbReference>
<dbReference type="GO" id="GO:0016298">
    <property type="term" value="F:lipase activity"/>
    <property type="evidence" value="ECO:0007669"/>
    <property type="project" value="InterPro"/>
</dbReference>
<proteinExistence type="inferred from homology"/>
<dbReference type="Proteomes" id="UP000626092">
    <property type="component" value="Unassembled WGS sequence"/>
</dbReference>
<reference evidence="2" key="1">
    <citation type="submission" date="2019-11" db="EMBL/GenBank/DDBJ databases">
        <authorList>
            <person name="Liu Y."/>
            <person name="Hou J."/>
            <person name="Li T.-Q."/>
            <person name="Guan C.-H."/>
            <person name="Wu X."/>
            <person name="Wu H.-Z."/>
            <person name="Ling F."/>
            <person name="Zhang R."/>
            <person name="Shi X.-G."/>
            <person name="Ren J.-P."/>
            <person name="Chen E.-F."/>
            <person name="Sun J.-M."/>
        </authorList>
    </citation>
    <scope>NUCLEOTIDE SEQUENCE</scope>
    <source>
        <strain evidence="2">Adult_tree_wgs_1</strain>
        <tissue evidence="2">Leaves</tissue>
    </source>
</reference>
<dbReference type="InterPro" id="IPR001087">
    <property type="entry name" value="GDSL"/>
</dbReference>
<dbReference type="Pfam" id="PF00657">
    <property type="entry name" value="Lipase_GDSL"/>
    <property type="match status" value="4"/>
</dbReference>
<evidence type="ECO:0008006" key="4">
    <source>
        <dbReference type="Google" id="ProtNLM"/>
    </source>
</evidence>
<evidence type="ECO:0000313" key="2">
    <source>
        <dbReference type="EMBL" id="KAF7140269.1"/>
    </source>
</evidence>
<evidence type="ECO:0000256" key="1">
    <source>
        <dbReference type="ARBA" id="ARBA00008668"/>
    </source>
</evidence>
<accession>A0A834GSA0</accession>
<gene>
    <name evidence="2" type="ORF">RHSIM_Rhsim06G0018200</name>
</gene>
<dbReference type="CDD" id="cd01837">
    <property type="entry name" value="SGNH_plant_lipase_like"/>
    <property type="match status" value="3"/>
</dbReference>
<dbReference type="OrthoDB" id="1600564at2759"/>
<dbReference type="FunFam" id="3.40.50.1110:FF:000003">
    <property type="entry name" value="GDSL esterase/lipase APG"/>
    <property type="match status" value="3"/>
</dbReference>
<dbReference type="InterPro" id="IPR050592">
    <property type="entry name" value="GDSL_lipolytic_enzyme"/>
</dbReference>
<dbReference type="PROSITE" id="PS01098">
    <property type="entry name" value="LIPASE_GDSL_SER"/>
    <property type="match status" value="1"/>
</dbReference>
<dbReference type="GO" id="GO:0005576">
    <property type="term" value="C:extracellular region"/>
    <property type="evidence" value="ECO:0007669"/>
    <property type="project" value="TreeGrafter"/>
</dbReference>
<dbReference type="PANTHER" id="PTHR45642">
    <property type="entry name" value="GDSL ESTERASE/LIPASE EXL3"/>
    <property type="match status" value="1"/>
</dbReference>
<dbReference type="GO" id="GO:0006629">
    <property type="term" value="P:lipid metabolic process"/>
    <property type="evidence" value="ECO:0007669"/>
    <property type="project" value="InterPro"/>
</dbReference>
<protein>
    <recommendedName>
        <fullName evidence="4">GDSL esterase/lipase EXL3</fullName>
    </recommendedName>
</protein>
<comment type="similarity">
    <text evidence="1">Belongs to the 'GDSL' lipolytic enzyme family.</text>
</comment>
<dbReference type="InterPro" id="IPR035669">
    <property type="entry name" value="SGNH_plant_lipase-like"/>
</dbReference>
<sequence length="1259" mass="136276">MKLCFLSASSSRSIVLFSVSILLIFGCSSTDAVIRLPENMTIPAVLVFGDSIVDQGNNNGLVATLAKSNFPPYGQDFMGGLPTGRMIWGAEAKPNGLKSRPGFSSIKGDAEELGIKELLPAYLDPNLQAADLLTGVSFASGGVGFDPQTAQVAACYSFDDELKMFREYIGKIKGTVGEDRANFVITNSLYFVVAGSDDLANTYFTLGIRKLQYDINSYTDFMARSACDFVKEVYALGAKRIAFFGTPPIGCLPSQRTLAGGPTRACAENYNQAAKLYNTKVKAALSSLSNSLDDAQVRIVYIDIYNPLLGLIQNYGKYGFSFADKGCCGSGKIESAVTCNKLSGVCSDDSKYLFWDSYHPTERAYQVIVDMILQKYINDFLSSTDAVIRLPENITIPAVLVFGDSIVDQGNNNKLIATLAKSNFPPYGKDFMGGIPTGRFCNGKTPPDLLAEELGVKELVPAYLDPNLQAADLLTGVSFASGGTGFDPQTAQIAACFSLDDQLKMFRGYIGKIEGIVGEDRANFVLTNSLYFVVAGSDDLANTYFGLGIRKLQYDINSYTDFMVRSACDFVKEVYALGAKRIAYFGTPPIGCLPSQRTLAGGGTRECAENYNQAAKLYNTKIKSALSSLSNSLNDAQVRIVYIDIYNPLFTLIQNHGKYGFSIADTGCCGSGKIEAAVLCNKFSSADAVIRLPENVTLPALLVFGDSIVDQGNNNKLNAAFAKSNFPPYGKDFMGGIPTGRFCNGKTPPDLIVEELGIKELVPAYLDPNLQAADLLTGVSFASGGTGFDPLTAKITEVYALGAKRIAFFGTPPIGCLPSQRTLAGGRTRVCAEKYNQAAKLYNTKIKAALSSLSDSLNDAQVRIVYIDIYNPLYALIQNHEKYGFSIADKGCCGSGKIEFALLLKLPSSSSSIVYLCVFLLLRLYIAMAVIRLPHNVTIPAVIMFGDSIVDTGNNNNLKTIFKVNYPPYGKDFIGGVPTGRFSNGKVPSDLLVEELGIKELLPAYLDPNLQIQDLSTGVNFASGGAGFDPLTSELASVISLSDQLDLFKEYLAKLKGVVGEARTSVILANSLYVVVAGANDITNTYFSNPLRKLHFDVPSYTDLMVTSASSFVQDLYGLGARRIGVFGIPPIGCVPSQRTLGGGPQRDCVEKYNEAARLFNTKLSLRLNSFNCNLPLARIVYIDAYDLPLDLLRNPDKYGFEIGNKGCCGTGVVEVAFLCSYTCANVSEYVFWDSFHLTEKAYKIMVHQIAEKYISSFF</sequence>
<dbReference type="EMBL" id="WJXA01000006">
    <property type="protein sequence ID" value="KAF7140269.1"/>
    <property type="molecule type" value="Genomic_DNA"/>
</dbReference>
<keyword evidence="3" id="KW-1185">Reference proteome</keyword>
<dbReference type="PANTHER" id="PTHR45642:SF138">
    <property type="entry name" value="GDSL ESTERASE_LIPASE EXL3-LIKE"/>
    <property type="match status" value="1"/>
</dbReference>
<dbReference type="Gene3D" id="3.40.50.1110">
    <property type="entry name" value="SGNH hydrolase"/>
    <property type="match status" value="5"/>
</dbReference>
<dbReference type="AlphaFoldDB" id="A0A834GSA0"/>
<evidence type="ECO:0000313" key="3">
    <source>
        <dbReference type="Proteomes" id="UP000626092"/>
    </source>
</evidence>
<dbReference type="SUPFAM" id="SSF52266">
    <property type="entry name" value="SGNH hydrolase"/>
    <property type="match status" value="2"/>
</dbReference>